<organism evidence="4 5">
    <name type="scientific">Glycomyces algeriensis</name>
    <dbReference type="NCBI Taxonomy" id="256037"/>
    <lineage>
        <taxon>Bacteria</taxon>
        <taxon>Bacillati</taxon>
        <taxon>Actinomycetota</taxon>
        <taxon>Actinomycetes</taxon>
        <taxon>Glycomycetales</taxon>
        <taxon>Glycomycetaceae</taxon>
        <taxon>Glycomyces</taxon>
    </lineage>
</organism>
<accession>A0A9W6LGQ0</accession>
<dbReference type="Pfam" id="PF00171">
    <property type="entry name" value="Aldedh"/>
    <property type="match status" value="1"/>
</dbReference>
<proteinExistence type="predicted"/>
<dbReference type="InterPro" id="IPR044151">
    <property type="entry name" value="ALDH_KGSADH"/>
</dbReference>
<evidence type="ECO:0000256" key="2">
    <source>
        <dbReference type="SAM" id="MobiDB-lite"/>
    </source>
</evidence>
<dbReference type="PANTHER" id="PTHR43353:SF3">
    <property type="entry name" value="ALDEHYDE DEHYDROGENASE-RELATED"/>
    <property type="match status" value="1"/>
</dbReference>
<reference evidence="4" key="1">
    <citation type="submission" date="2022-12" db="EMBL/GenBank/DDBJ databases">
        <title>Reference genome sequencing for broad-spectrum identification of bacterial and archaeal isolates by mass spectrometry.</title>
        <authorList>
            <person name="Sekiguchi Y."/>
            <person name="Tourlousse D.M."/>
        </authorList>
    </citation>
    <scope>NUCLEOTIDE SEQUENCE</scope>
    <source>
        <strain evidence="4">LLR39Z86</strain>
    </source>
</reference>
<dbReference type="PANTHER" id="PTHR43353">
    <property type="entry name" value="SUCCINATE-SEMIALDEHYDE DEHYDROGENASE, MITOCHONDRIAL"/>
    <property type="match status" value="1"/>
</dbReference>
<dbReference type="RefSeq" id="WP_270113557.1">
    <property type="nucleotide sequence ID" value="NZ_BAAAOL010000017.1"/>
</dbReference>
<keyword evidence="1" id="KW-0560">Oxidoreductase</keyword>
<dbReference type="CDD" id="cd07129">
    <property type="entry name" value="ALDH_KGSADH"/>
    <property type="match status" value="1"/>
</dbReference>
<comment type="caution">
    <text evidence="4">The sequence shown here is derived from an EMBL/GenBank/DDBJ whole genome shotgun (WGS) entry which is preliminary data.</text>
</comment>
<dbReference type="GO" id="GO:0016620">
    <property type="term" value="F:oxidoreductase activity, acting on the aldehyde or oxo group of donors, NAD or NADP as acceptor"/>
    <property type="evidence" value="ECO:0007669"/>
    <property type="project" value="InterPro"/>
</dbReference>
<dbReference type="SUPFAM" id="SSF53720">
    <property type="entry name" value="ALDH-like"/>
    <property type="match status" value="1"/>
</dbReference>
<dbReference type="InterPro" id="IPR016163">
    <property type="entry name" value="Ald_DH_C"/>
</dbReference>
<feature type="region of interest" description="Disordered" evidence="2">
    <location>
        <begin position="477"/>
        <end position="500"/>
    </location>
</feature>
<dbReference type="AlphaFoldDB" id="A0A9W6LGQ0"/>
<name>A0A9W6LGQ0_9ACTN</name>
<sequence>MNAQITSTDPRTGAPVAEAAPTSPVEVRRITAAAAAAAPELDRRGRAFRARLLRAVAARLEERRDAIVALGQRETGLPEARLNGELTRTAYQAEFFASVIEDGGYLEATIDHAADTPMGPGPDLRRLLIPLGPVAVFGASNFPLAFSVPGGDTVSALAAGNPVIVKAHDSHLGLSQLSYEALVQACADVDAPEGTVGIVFGTEAGAALVADPAVKAVGFTGSLTGGKALLDIINGRPEPIPFYGELASVNPLVVSAAAAAERPEAIASGLVASVTGSGGQLCTKPGIVFVPKGTEGDKLLGAAAALITETAAHPLLNARIAESYRAIADSYTAAPGVKELAVGAAAPQEGSFGSPRLLEVDAADFTPAVAEECFGPSAIAVRYGDAAELARAFAALPASLTATLHTAEGDPDLDALVALVTPLAGRLVFDQFPTGVLVSWAQHHGGPWPSTNTLHTSVGATAIRRFLRPMTWQNAPESVLPPELRDDAAVPQRVDGRLRP</sequence>
<dbReference type="InterPro" id="IPR015590">
    <property type="entry name" value="Aldehyde_DH_dom"/>
</dbReference>
<dbReference type="Gene3D" id="3.40.309.10">
    <property type="entry name" value="Aldehyde Dehydrogenase, Chain A, domain 2"/>
    <property type="match status" value="1"/>
</dbReference>
<dbReference type="InterPro" id="IPR016161">
    <property type="entry name" value="Ald_DH/histidinol_DH"/>
</dbReference>
<gene>
    <name evidence="4" type="ORF">GALLR39Z86_30770</name>
</gene>
<feature type="compositionally biased region" description="Polar residues" evidence="2">
    <location>
        <begin position="1"/>
        <end position="10"/>
    </location>
</feature>
<evidence type="ECO:0000256" key="1">
    <source>
        <dbReference type="ARBA" id="ARBA00023002"/>
    </source>
</evidence>
<dbReference type="EMBL" id="BSDT01000001">
    <property type="protein sequence ID" value="GLI43227.1"/>
    <property type="molecule type" value="Genomic_DNA"/>
</dbReference>
<feature type="region of interest" description="Disordered" evidence="2">
    <location>
        <begin position="1"/>
        <end position="23"/>
    </location>
</feature>
<evidence type="ECO:0000259" key="3">
    <source>
        <dbReference type="Pfam" id="PF00171"/>
    </source>
</evidence>
<evidence type="ECO:0000313" key="5">
    <source>
        <dbReference type="Proteomes" id="UP001144313"/>
    </source>
</evidence>
<protein>
    <submittedName>
        <fullName evidence="4">Aldehyde dehydrogenase</fullName>
    </submittedName>
</protein>
<dbReference type="InterPro" id="IPR050740">
    <property type="entry name" value="Aldehyde_DH_Superfamily"/>
</dbReference>
<dbReference type="Proteomes" id="UP001144313">
    <property type="component" value="Unassembled WGS sequence"/>
</dbReference>
<dbReference type="Gene3D" id="3.40.605.10">
    <property type="entry name" value="Aldehyde Dehydrogenase, Chain A, domain 1"/>
    <property type="match status" value="1"/>
</dbReference>
<dbReference type="InterPro" id="IPR016162">
    <property type="entry name" value="Ald_DH_N"/>
</dbReference>
<keyword evidence="5" id="KW-1185">Reference proteome</keyword>
<feature type="domain" description="Aldehyde dehydrogenase" evidence="3">
    <location>
        <begin position="4"/>
        <end position="408"/>
    </location>
</feature>
<evidence type="ECO:0000313" key="4">
    <source>
        <dbReference type="EMBL" id="GLI43227.1"/>
    </source>
</evidence>
<feature type="compositionally biased region" description="Basic and acidic residues" evidence="2">
    <location>
        <begin position="483"/>
        <end position="500"/>
    </location>
</feature>